<protein>
    <submittedName>
        <fullName evidence="2">Uncharacterized protein</fullName>
    </submittedName>
</protein>
<name>A0A6A3HGW9_9STRA</name>
<proteinExistence type="predicted"/>
<feature type="compositionally biased region" description="Basic and acidic residues" evidence="1">
    <location>
        <begin position="79"/>
        <end position="102"/>
    </location>
</feature>
<feature type="region of interest" description="Disordered" evidence="1">
    <location>
        <begin position="1"/>
        <end position="116"/>
    </location>
</feature>
<accession>A0A6A3HGW9</accession>
<evidence type="ECO:0000256" key="1">
    <source>
        <dbReference type="SAM" id="MobiDB-lite"/>
    </source>
</evidence>
<sequence>MARTHKTASTKAQMAEQARKEEEARHQVAAARTRSQKSAELACARESRADFKEEEAADEVTEEEEEGWGEGEEEEGEDTKEKEVSTTRTSRRSERGGAEAKGRNRHGKKRSVSDVEEEELLQVPAFQTHVHPIEVSLQEYMEVTRQKSVIKEVINVARRNADLRKQIRFQGCPDSEIPLVPETWEPYQRKHICTQDWSARERSTGK</sequence>
<dbReference type="EMBL" id="QXFU01004327">
    <property type="protein sequence ID" value="KAE8969376.1"/>
    <property type="molecule type" value="Genomic_DNA"/>
</dbReference>
<feature type="compositionally biased region" description="Basic and acidic residues" evidence="1">
    <location>
        <begin position="17"/>
        <end position="26"/>
    </location>
</feature>
<reference evidence="2 3" key="1">
    <citation type="submission" date="2018-09" db="EMBL/GenBank/DDBJ databases">
        <title>Genomic investigation of the strawberry pathogen Phytophthora fragariae indicates pathogenicity is determined by transcriptional variation in three key races.</title>
        <authorList>
            <person name="Adams T.M."/>
            <person name="Armitage A.D."/>
            <person name="Sobczyk M.K."/>
            <person name="Bates H.J."/>
            <person name="Dunwell J.M."/>
            <person name="Nellist C.F."/>
            <person name="Harrison R.J."/>
        </authorList>
    </citation>
    <scope>NUCLEOTIDE SEQUENCE [LARGE SCALE GENOMIC DNA]</scope>
    <source>
        <strain evidence="2 3">SCRP324</strain>
    </source>
</reference>
<dbReference type="Proteomes" id="UP000435112">
    <property type="component" value="Unassembled WGS sequence"/>
</dbReference>
<feature type="compositionally biased region" description="Acidic residues" evidence="1">
    <location>
        <begin position="52"/>
        <end position="78"/>
    </location>
</feature>
<dbReference type="AlphaFoldDB" id="A0A6A3HGW9"/>
<comment type="caution">
    <text evidence="2">The sequence shown here is derived from an EMBL/GenBank/DDBJ whole genome shotgun (WGS) entry which is preliminary data.</text>
</comment>
<evidence type="ECO:0000313" key="2">
    <source>
        <dbReference type="EMBL" id="KAE8969376.1"/>
    </source>
</evidence>
<organism evidence="2 3">
    <name type="scientific">Phytophthora rubi</name>
    <dbReference type="NCBI Taxonomy" id="129364"/>
    <lineage>
        <taxon>Eukaryota</taxon>
        <taxon>Sar</taxon>
        <taxon>Stramenopiles</taxon>
        <taxon>Oomycota</taxon>
        <taxon>Peronosporomycetes</taxon>
        <taxon>Peronosporales</taxon>
        <taxon>Peronosporaceae</taxon>
        <taxon>Phytophthora</taxon>
    </lineage>
</organism>
<dbReference type="OrthoDB" id="90859at2759"/>
<evidence type="ECO:0000313" key="3">
    <source>
        <dbReference type="Proteomes" id="UP000435112"/>
    </source>
</evidence>
<gene>
    <name evidence="2" type="ORF">PR002_g27452</name>
</gene>